<sequence length="383" mass="41974">MSKSTVFELAEAKWPKDASNVSRELPGASNQRLRLVKHKNTSYNTKGAVTRGVHEPWFPSVGHLVVNVRPWSPDNRSGMSLGGKGRQRDDAFRHQSGRNTAAPHRIVLNCVAGGGGGVLIMSMRALPKVNEISVWEVDSRSLAYHARGTRTTSSADRFISLVLVVLVPVWAVRSAHSVNGRSGSQLYMLKDDIVSSWDNIPAVEKKWHTSRPDVVRNIGKTFAVVIENSNRRNLRTSGYNSYMPSVKRRPLGKKVLVEEWVSLVGSGHIAHLNSNASAPADNPTPLIQVGGADRSTIESAVQGTGQAMGAPFDFSSPLVFQGAVFLMTYVASLWWDMPARDAVLHGSCEREAESLYEPFDEAEKSARSNTVKSRCSEFHGTTQ</sequence>
<organism evidence="2 3">
    <name type="scientific">Mycena rosella</name>
    <name type="common">Pink bonnet</name>
    <name type="synonym">Agaricus rosellus</name>
    <dbReference type="NCBI Taxonomy" id="1033263"/>
    <lineage>
        <taxon>Eukaryota</taxon>
        <taxon>Fungi</taxon>
        <taxon>Dikarya</taxon>
        <taxon>Basidiomycota</taxon>
        <taxon>Agaricomycotina</taxon>
        <taxon>Agaricomycetes</taxon>
        <taxon>Agaricomycetidae</taxon>
        <taxon>Agaricales</taxon>
        <taxon>Marasmiineae</taxon>
        <taxon>Mycenaceae</taxon>
        <taxon>Mycena</taxon>
    </lineage>
</organism>
<dbReference type="Proteomes" id="UP001221757">
    <property type="component" value="Unassembled WGS sequence"/>
</dbReference>
<comment type="caution">
    <text evidence="2">The sequence shown here is derived from an EMBL/GenBank/DDBJ whole genome shotgun (WGS) entry which is preliminary data.</text>
</comment>
<gene>
    <name evidence="2" type="ORF">B0H17DRAFT_1147650</name>
</gene>
<accession>A0AAD7CL56</accession>
<feature type="compositionally biased region" description="Polar residues" evidence="1">
    <location>
        <begin position="367"/>
        <end position="383"/>
    </location>
</feature>
<feature type="region of interest" description="Disordered" evidence="1">
    <location>
        <begin position="360"/>
        <end position="383"/>
    </location>
</feature>
<protein>
    <submittedName>
        <fullName evidence="2">Uncharacterized protein</fullName>
    </submittedName>
</protein>
<dbReference type="AlphaFoldDB" id="A0AAD7CL56"/>
<name>A0AAD7CL56_MYCRO</name>
<reference evidence="2" key="1">
    <citation type="submission" date="2023-03" db="EMBL/GenBank/DDBJ databases">
        <title>Massive genome expansion in bonnet fungi (Mycena s.s.) driven by repeated elements and novel gene families across ecological guilds.</title>
        <authorList>
            <consortium name="Lawrence Berkeley National Laboratory"/>
            <person name="Harder C.B."/>
            <person name="Miyauchi S."/>
            <person name="Viragh M."/>
            <person name="Kuo A."/>
            <person name="Thoen E."/>
            <person name="Andreopoulos B."/>
            <person name="Lu D."/>
            <person name="Skrede I."/>
            <person name="Drula E."/>
            <person name="Henrissat B."/>
            <person name="Morin E."/>
            <person name="Kohler A."/>
            <person name="Barry K."/>
            <person name="LaButti K."/>
            <person name="Morin E."/>
            <person name="Salamov A."/>
            <person name="Lipzen A."/>
            <person name="Mereny Z."/>
            <person name="Hegedus B."/>
            <person name="Baldrian P."/>
            <person name="Stursova M."/>
            <person name="Weitz H."/>
            <person name="Taylor A."/>
            <person name="Grigoriev I.V."/>
            <person name="Nagy L.G."/>
            <person name="Martin F."/>
            <person name="Kauserud H."/>
        </authorList>
    </citation>
    <scope>NUCLEOTIDE SEQUENCE</scope>
    <source>
        <strain evidence="2">CBHHK067</strain>
    </source>
</reference>
<evidence type="ECO:0000256" key="1">
    <source>
        <dbReference type="SAM" id="MobiDB-lite"/>
    </source>
</evidence>
<evidence type="ECO:0000313" key="3">
    <source>
        <dbReference type="Proteomes" id="UP001221757"/>
    </source>
</evidence>
<proteinExistence type="predicted"/>
<keyword evidence="3" id="KW-1185">Reference proteome</keyword>
<dbReference type="EMBL" id="JARKIE010000360">
    <property type="protein sequence ID" value="KAJ7651765.1"/>
    <property type="molecule type" value="Genomic_DNA"/>
</dbReference>
<evidence type="ECO:0000313" key="2">
    <source>
        <dbReference type="EMBL" id="KAJ7651765.1"/>
    </source>
</evidence>